<protein>
    <submittedName>
        <fullName evidence="2">GNAT family N-acetyltransferase</fullName>
        <ecNumber evidence="2">2.3.-.-</ecNumber>
    </submittedName>
</protein>
<dbReference type="EMBL" id="JBHSBU010000001">
    <property type="protein sequence ID" value="MFC4159722.1"/>
    <property type="molecule type" value="Genomic_DNA"/>
</dbReference>
<feature type="domain" description="N-acetyltransferase" evidence="1">
    <location>
        <begin position="1"/>
        <end position="158"/>
    </location>
</feature>
<dbReference type="RefSeq" id="WP_378163787.1">
    <property type="nucleotide sequence ID" value="NZ_JBHSBU010000001.1"/>
</dbReference>
<sequence>MPQLIQTSEADFPPELRRQALELSYLEWPQAFSAPPKGDEALNDPALDPVCIALVEDGCLLSYTGVQSLWFGKGDEVCRVSGISGMLTRAAQRGRGAGRQVLVAASAWMARSGTDFGIFTCDPPLVAFYARAGWIETPTMPLVGGTREQPFPSAQFGKVTLAQAFTPRGQARLVQQQGRPIELELGVGNLW</sequence>
<dbReference type="InterPro" id="IPR000182">
    <property type="entry name" value="GNAT_dom"/>
</dbReference>
<evidence type="ECO:0000313" key="2">
    <source>
        <dbReference type="EMBL" id="MFC4159722.1"/>
    </source>
</evidence>
<dbReference type="Proteomes" id="UP001595791">
    <property type="component" value="Unassembled WGS sequence"/>
</dbReference>
<keyword evidence="3" id="KW-1185">Reference proteome</keyword>
<dbReference type="SUPFAM" id="SSF55729">
    <property type="entry name" value="Acyl-CoA N-acyltransferases (Nat)"/>
    <property type="match status" value="1"/>
</dbReference>
<dbReference type="EC" id="2.3.-.-" evidence="2"/>
<dbReference type="Gene3D" id="3.40.630.30">
    <property type="match status" value="1"/>
</dbReference>
<accession>A0ABV8MNF8</accession>
<organism evidence="2 3">
    <name type="scientific">Chitinimonas lacunae</name>
    <dbReference type="NCBI Taxonomy" id="1963018"/>
    <lineage>
        <taxon>Bacteria</taxon>
        <taxon>Pseudomonadati</taxon>
        <taxon>Pseudomonadota</taxon>
        <taxon>Betaproteobacteria</taxon>
        <taxon>Neisseriales</taxon>
        <taxon>Chitinibacteraceae</taxon>
        <taxon>Chitinimonas</taxon>
    </lineage>
</organism>
<dbReference type="GO" id="GO:0016746">
    <property type="term" value="F:acyltransferase activity"/>
    <property type="evidence" value="ECO:0007669"/>
    <property type="project" value="UniProtKB-KW"/>
</dbReference>
<evidence type="ECO:0000259" key="1">
    <source>
        <dbReference type="PROSITE" id="PS51186"/>
    </source>
</evidence>
<reference evidence="3" key="1">
    <citation type="journal article" date="2019" name="Int. J. Syst. Evol. Microbiol.">
        <title>The Global Catalogue of Microorganisms (GCM) 10K type strain sequencing project: providing services to taxonomists for standard genome sequencing and annotation.</title>
        <authorList>
            <consortium name="The Broad Institute Genomics Platform"/>
            <consortium name="The Broad Institute Genome Sequencing Center for Infectious Disease"/>
            <person name="Wu L."/>
            <person name="Ma J."/>
        </authorList>
    </citation>
    <scope>NUCLEOTIDE SEQUENCE [LARGE SCALE GENOMIC DNA]</scope>
    <source>
        <strain evidence="3">LMG 29894</strain>
    </source>
</reference>
<keyword evidence="2" id="KW-0808">Transferase</keyword>
<dbReference type="Pfam" id="PF00583">
    <property type="entry name" value="Acetyltransf_1"/>
    <property type="match status" value="1"/>
</dbReference>
<comment type="caution">
    <text evidence="2">The sequence shown here is derived from an EMBL/GenBank/DDBJ whole genome shotgun (WGS) entry which is preliminary data.</text>
</comment>
<dbReference type="InterPro" id="IPR016181">
    <property type="entry name" value="Acyl_CoA_acyltransferase"/>
</dbReference>
<name>A0ABV8MNF8_9NEIS</name>
<gene>
    <name evidence="2" type="ORF">ACFOW7_10220</name>
</gene>
<keyword evidence="2" id="KW-0012">Acyltransferase</keyword>
<evidence type="ECO:0000313" key="3">
    <source>
        <dbReference type="Proteomes" id="UP001595791"/>
    </source>
</evidence>
<dbReference type="PROSITE" id="PS51186">
    <property type="entry name" value="GNAT"/>
    <property type="match status" value="1"/>
</dbReference>
<proteinExistence type="predicted"/>